<dbReference type="Pfam" id="PF00001">
    <property type="entry name" value="7tm_1"/>
    <property type="match status" value="1"/>
</dbReference>
<evidence type="ECO:0000256" key="2">
    <source>
        <dbReference type="ARBA" id="ARBA00022475"/>
    </source>
</evidence>
<dbReference type="PRINTS" id="PR00237">
    <property type="entry name" value="GPCRRHODOPSN"/>
</dbReference>
<comment type="similarity">
    <text evidence="10">Belongs to the G-protein coupled receptor 1 family. Vasopressin/oxytocin receptor subfamily.</text>
</comment>
<dbReference type="AlphaFoldDB" id="Q1WK32"/>
<protein>
    <submittedName>
        <fullName evidence="13">Adipokinetic hormone receptor</fullName>
    </submittedName>
</protein>
<feature type="transmembrane region" description="Helical" evidence="10">
    <location>
        <begin position="82"/>
        <end position="100"/>
    </location>
</feature>
<feature type="transmembrane region" description="Helical" evidence="10">
    <location>
        <begin position="270"/>
        <end position="294"/>
    </location>
</feature>
<dbReference type="GO" id="GO:0005886">
    <property type="term" value="C:plasma membrane"/>
    <property type="evidence" value="ECO:0007669"/>
    <property type="project" value="UniProtKB-SubCell"/>
</dbReference>
<dbReference type="InterPro" id="IPR017452">
    <property type="entry name" value="GPCR_Rhodpsn_7TM"/>
</dbReference>
<feature type="compositionally biased region" description="Polar residues" evidence="11">
    <location>
        <begin position="410"/>
        <end position="419"/>
    </location>
</feature>
<reference evidence="13" key="1">
    <citation type="journal article" date="2006" name="Biochem. Biophys. Res. Commun.">
        <title>Cloning and characterization of the adipokinetic hormone receptor from the cockroach Periplaneta americana.</title>
        <authorList>
            <person name="Hansen K.K."/>
            <person name="Hauser F."/>
            <person name="Cazzamali G."/>
            <person name="Williamson M."/>
            <person name="Grimmelikhuijzen C.J."/>
        </authorList>
    </citation>
    <scope>NUCLEOTIDE SEQUENCE</scope>
</reference>
<feature type="transmembrane region" description="Helical" evidence="10">
    <location>
        <begin position="211"/>
        <end position="236"/>
    </location>
</feature>
<keyword evidence="3 10" id="KW-0812">Transmembrane</keyword>
<dbReference type="GO" id="GO:0032870">
    <property type="term" value="P:cellular response to hormone stimulus"/>
    <property type="evidence" value="ECO:0007669"/>
    <property type="project" value="TreeGrafter"/>
</dbReference>
<dbReference type="Gene3D" id="1.20.1070.10">
    <property type="entry name" value="Rhodopsin 7-helix transmembrane proteins"/>
    <property type="match status" value="1"/>
</dbReference>
<evidence type="ECO:0000256" key="5">
    <source>
        <dbReference type="ARBA" id="ARBA00023040"/>
    </source>
</evidence>
<name>Q1WK32_PERAM</name>
<dbReference type="GO" id="GO:0005000">
    <property type="term" value="F:vasopressin receptor activity"/>
    <property type="evidence" value="ECO:0007669"/>
    <property type="project" value="InterPro"/>
</dbReference>
<evidence type="ECO:0000256" key="1">
    <source>
        <dbReference type="ARBA" id="ARBA00004651"/>
    </source>
</evidence>
<evidence type="ECO:0000256" key="10">
    <source>
        <dbReference type="RuleBase" id="RU046427"/>
    </source>
</evidence>
<accession>Q1WK32</accession>
<keyword evidence="5 10" id="KW-0297">G-protein coupled receptor</keyword>
<dbReference type="PANTHER" id="PTHR24241">
    <property type="entry name" value="NEUROPEPTIDE RECEPTOR-RELATED G-PROTEIN COUPLED RECEPTOR"/>
    <property type="match status" value="1"/>
</dbReference>
<dbReference type="PRINTS" id="PR00896">
    <property type="entry name" value="VASOPRESSINR"/>
</dbReference>
<dbReference type="RefSeq" id="XP_069671929.1">
    <property type="nucleotide sequence ID" value="XM_069815828.1"/>
</dbReference>
<organism evidence="13">
    <name type="scientific">Periplaneta americana</name>
    <name type="common">American cockroach</name>
    <name type="synonym">Blatta americana</name>
    <dbReference type="NCBI Taxonomy" id="6978"/>
    <lineage>
        <taxon>Eukaryota</taxon>
        <taxon>Metazoa</taxon>
        <taxon>Ecdysozoa</taxon>
        <taxon>Arthropoda</taxon>
        <taxon>Hexapoda</taxon>
        <taxon>Insecta</taxon>
        <taxon>Pterygota</taxon>
        <taxon>Neoptera</taxon>
        <taxon>Polyneoptera</taxon>
        <taxon>Dictyoptera</taxon>
        <taxon>Blattodea</taxon>
        <taxon>Blattoidea</taxon>
        <taxon>Blattidae</taxon>
        <taxon>Blattinae</taxon>
        <taxon>Periplaneta</taxon>
    </lineage>
</organism>
<dbReference type="GO" id="GO:0097003">
    <property type="term" value="F:adipokinetic hormone receptor activity"/>
    <property type="evidence" value="ECO:0007669"/>
    <property type="project" value="TreeGrafter"/>
</dbReference>
<keyword evidence="4 10" id="KW-1133">Transmembrane helix</keyword>
<dbReference type="SUPFAM" id="SSF81321">
    <property type="entry name" value="Family A G protein-coupled receptor-like"/>
    <property type="match status" value="1"/>
</dbReference>
<comment type="subcellular location">
    <subcellularLocation>
        <location evidence="1 10">Cell membrane</location>
        <topology evidence="1 10">Multi-pass membrane protein</topology>
    </subcellularLocation>
</comment>
<keyword evidence="2" id="KW-1003">Cell membrane</keyword>
<evidence type="ECO:0000259" key="12">
    <source>
        <dbReference type="PROSITE" id="PS50262"/>
    </source>
</evidence>
<evidence type="ECO:0000256" key="4">
    <source>
        <dbReference type="ARBA" id="ARBA00022989"/>
    </source>
</evidence>
<evidence type="ECO:0000256" key="11">
    <source>
        <dbReference type="SAM" id="MobiDB-lite"/>
    </source>
</evidence>
<feature type="transmembrane region" description="Helical" evidence="10">
    <location>
        <begin position="120"/>
        <end position="141"/>
    </location>
</feature>
<evidence type="ECO:0000256" key="7">
    <source>
        <dbReference type="ARBA" id="ARBA00023170"/>
    </source>
</evidence>
<feature type="transmembrane region" description="Helical" evidence="10">
    <location>
        <begin position="48"/>
        <end position="70"/>
    </location>
</feature>
<dbReference type="InterPro" id="IPR000276">
    <property type="entry name" value="GPCR_Rhodpsn"/>
</dbReference>
<feature type="transmembrane region" description="Helical" evidence="10">
    <location>
        <begin position="309"/>
        <end position="328"/>
    </location>
</feature>
<evidence type="ECO:0000313" key="13">
    <source>
        <dbReference type="EMBL" id="ABB20590.1"/>
    </source>
</evidence>
<evidence type="ECO:0000256" key="9">
    <source>
        <dbReference type="ARBA" id="ARBA00023224"/>
    </source>
</evidence>
<feature type="transmembrane region" description="Helical" evidence="10">
    <location>
        <begin position="162"/>
        <end position="186"/>
    </location>
</feature>
<dbReference type="EMBL" id="DQ217786">
    <property type="protein sequence ID" value="ABB20590.1"/>
    <property type="molecule type" value="mRNA"/>
</dbReference>
<feature type="region of interest" description="Disordered" evidence="11">
    <location>
        <begin position="360"/>
        <end position="456"/>
    </location>
</feature>
<feature type="compositionally biased region" description="Polar residues" evidence="11">
    <location>
        <begin position="427"/>
        <end position="456"/>
    </location>
</feature>
<feature type="compositionally biased region" description="Low complexity" evidence="11">
    <location>
        <begin position="360"/>
        <end position="383"/>
    </location>
</feature>
<keyword evidence="8 10" id="KW-0325">Glycoprotein</keyword>
<keyword evidence="6 10" id="KW-0472">Membrane</keyword>
<evidence type="ECO:0000256" key="8">
    <source>
        <dbReference type="ARBA" id="ARBA00023180"/>
    </source>
</evidence>
<evidence type="ECO:0000256" key="3">
    <source>
        <dbReference type="ARBA" id="ARBA00022692"/>
    </source>
</evidence>
<dbReference type="InterPro" id="IPR001817">
    <property type="entry name" value="Vasoprsn_rcpt"/>
</dbReference>
<evidence type="ECO:0000256" key="6">
    <source>
        <dbReference type="ARBA" id="ARBA00023136"/>
    </source>
</evidence>
<dbReference type="PROSITE" id="PS00237">
    <property type="entry name" value="G_PROTEIN_RECEP_F1_1"/>
    <property type="match status" value="1"/>
</dbReference>
<sequence length="456" mass="51902">MALSSCSDQTLNCTAVITMATPTPSPTVLMEEYMTDDMKFNDGHRMSIITYSILMVVSVAGNSTVLITILKRRRTLRYGNNYMFMHLAIADLLVTFLMMPLEIAWNITVSWKGGDLMCRIMLFFRTFGLFLSSFVIVCISLDRCVAILRPMSKKLLNVARRGKLMLTVAWILATLCSLPQAVIFHVEPHPNVTWYEQCVSFNFFSTKMHEFTYRVLGMVMMYGLPLIVIVISYACILGEIIRRYQLSPDDSFRRSSLVFLNRARNRTLKMAIIIFVVFFICWTPYYVMCLWYWIDERSAETVDHRVQKALFLFASTNSCMNPIVYGYFNFRLGRGSGYGATGGRVGQQLHHQNVVALSGNSTGLNSRRGSNSSSIYRNNSNQSMSWKNSLRSGRRNSRETEHLHPLPHRNSAQAITNVNGRDDQHQLHTNSNKTPNVLEDASNSNSKNALTSVICR</sequence>
<proteinExistence type="evidence at transcript level"/>
<feature type="domain" description="G-protein coupled receptors family 1 profile" evidence="12">
    <location>
        <begin position="61"/>
        <end position="325"/>
    </location>
</feature>
<keyword evidence="7 10" id="KW-0675">Receptor</keyword>
<dbReference type="GeneID" id="138692696"/>
<dbReference type="KEGG" id="pame:138692696"/>
<dbReference type="PROSITE" id="PS50262">
    <property type="entry name" value="G_PROTEIN_RECEP_F1_2"/>
    <property type="match status" value="1"/>
</dbReference>
<dbReference type="CDD" id="cd15382">
    <property type="entry name" value="7tmA_AKHR"/>
    <property type="match status" value="1"/>
</dbReference>
<dbReference type="PANTHER" id="PTHR24241:SF59">
    <property type="entry name" value="ADIPOKINETIC HORMONE RECEPTOR, ISOFORM C"/>
    <property type="match status" value="1"/>
</dbReference>
<keyword evidence="9 10" id="KW-0807">Transducer</keyword>
<dbReference type="GO" id="GO:0042277">
    <property type="term" value="F:peptide binding"/>
    <property type="evidence" value="ECO:0007669"/>
    <property type="project" value="TreeGrafter"/>
</dbReference>